<dbReference type="PANTHER" id="PTHR14211">
    <property type="entry name" value="GLIOMA SUPPRESSOR CANDIDATE REGION GENE 2"/>
    <property type="match status" value="1"/>
</dbReference>
<evidence type="ECO:0000256" key="4">
    <source>
        <dbReference type="ARBA" id="ARBA00023242"/>
    </source>
</evidence>
<comment type="function">
    <text evidence="5">May play a role in ribosome biogenesis.</text>
</comment>
<reference evidence="7" key="1">
    <citation type="journal article" date="2010" name="Science">
        <title>Plasticity of animal genome architecture unmasked by rapid evolution of a pelagic tunicate.</title>
        <authorList>
            <person name="Denoeud F."/>
            <person name="Henriet S."/>
            <person name="Mungpakdee S."/>
            <person name="Aury J.M."/>
            <person name="Da Silva C."/>
            <person name="Brinkmann H."/>
            <person name="Mikhaleva J."/>
            <person name="Olsen L.C."/>
            <person name="Jubin C."/>
            <person name="Canestro C."/>
            <person name="Bouquet J.M."/>
            <person name="Danks G."/>
            <person name="Poulain J."/>
            <person name="Campsteijn C."/>
            <person name="Adamski M."/>
            <person name="Cross I."/>
            <person name="Yadetie F."/>
            <person name="Muffato M."/>
            <person name="Louis A."/>
            <person name="Butcher S."/>
            <person name="Tsagkogeorga G."/>
            <person name="Konrad A."/>
            <person name="Singh S."/>
            <person name="Jensen M.F."/>
            <person name="Cong E.H."/>
            <person name="Eikeseth-Otteraa H."/>
            <person name="Noel B."/>
            <person name="Anthouard V."/>
            <person name="Porcel B.M."/>
            <person name="Kachouri-Lafond R."/>
            <person name="Nishino A."/>
            <person name="Ugolini M."/>
            <person name="Chourrout P."/>
            <person name="Nishida H."/>
            <person name="Aasland R."/>
            <person name="Huzurbazar S."/>
            <person name="Westhof E."/>
            <person name="Delsuc F."/>
            <person name="Lehrach H."/>
            <person name="Reinhardt R."/>
            <person name="Weissenbach J."/>
            <person name="Roy S.W."/>
            <person name="Artiguenave F."/>
            <person name="Postlethwait J.H."/>
            <person name="Manak J.R."/>
            <person name="Thompson E.M."/>
            <person name="Jaillon O."/>
            <person name="Du Pasquier L."/>
            <person name="Boudinot P."/>
            <person name="Liberles D.A."/>
            <person name="Volff J.N."/>
            <person name="Philippe H."/>
            <person name="Lenhard B."/>
            <person name="Roest Crollius H."/>
            <person name="Wincker P."/>
            <person name="Chourrout D."/>
        </authorList>
    </citation>
    <scope>NUCLEOTIDE SEQUENCE [LARGE SCALE GENOMIC DNA]</scope>
</reference>
<dbReference type="InterPro" id="IPR011687">
    <property type="entry name" value="Nop53/GLTSCR2"/>
</dbReference>
<evidence type="ECO:0000313" key="7">
    <source>
        <dbReference type="EMBL" id="CBY32522.1"/>
    </source>
</evidence>
<proteinExistence type="inferred from homology"/>
<evidence type="ECO:0000256" key="6">
    <source>
        <dbReference type="SAM" id="MobiDB-lite"/>
    </source>
</evidence>
<evidence type="ECO:0000256" key="3">
    <source>
        <dbReference type="ARBA" id="ARBA00022517"/>
    </source>
</evidence>
<comment type="subcellular location">
    <subcellularLocation>
        <location evidence="5">Nucleus</location>
        <location evidence="5">Nucleolus</location>
    </subcellularLocation>
    <subcellularLocation>
        <location evidence="5">Nucleus</location>
        <location evidence="5">Nucleoplasm</location>
    </subcellularLocation>
</comment>
<dbReference type="EMBL" id="FN654357">
    <property type="protein sequence ID" value="CBY32522.1"/>
    <property type="molecule type" value="Genomic_DNA"/>
</dbReference>
<comment type="similarity">
    <text evidence="1 5">Belongs to the NOP53 family.</text>
</comment>
<dbReference type="Proteomes" id="UP000011014">
    <property type="component" value="Unassembled WGS sequence"/>
</dbReference>
<feature type="compositionally biased region" description="Acidic residues" evidence="6">
    <location>
        <begin position="256"/>
        <end position="271"/>
    </location>
</feature>
<dbReference type="GO" id="GO:0006364">
    <property type="term" value="P:rRNA processing"/>
    <property type="evidence" value="ECO:0007669"/>
    <property type="project" value="TreeGrafter"/>
</dbReference>
<organism evidence="7">
    <name type="scientific">Oikopleura dioica</name>
    <name type="common">Tunicate</name>
    <dbReference type="NCBI Taxonomy" id="34765"/>
    <lineage>
        <taxon>Eukaryota</taxon>
        <taxon>Metazoa</taxon>
        <taxon>Chordata</taxon>
        <taxon>Tunicata</taxon>
        <taxon>Appendicularia</taxon>
        <taxon>Copelata</taxon>
        <taxon>Oikopleuridae</taxon>
        <taxon>Oikopleura</taxon>
    </lineage>
</organism>
<dbReference type="PIRSF" id="PIRSF017302">
    <property type="entry name" value="Gltscr2"/>
    <property type="match status" value="1"/>
</dbReference>
<evidence type="ECO:0000256" key="1">
    <source>
        <dbReference type="ARBA" id="ARBA00008838"/>
    </source>
</evidence>
<accession>E4YAD5</accession>
<dbReference type="Pfam" id="PF07767">
    <property type="entry name" value="Nop53"/>
    <property type="match status" value="1"/>
</dbReference>
<feature type="region of interest" description="Disordered" evidence="6">
    <location>
        <begin position="254"/>
        <end position="296"/>
    </location>
</feature>
<dbReference type="GO" id="GO:0005730">
    <property type="term" value="C:nucleolus"/>
    <property type="evidence" value="ECO:0007669"/>
    <property type="project" value="UniProtKB-SubCell"/>
</dbReference>
<dbReference type="GO" id="GO:0005654">
    <property type="term" value="C:nucleoplasm"/>
    <property type="evidence" value="ECO:0007669"/>
    <property type="project" value="UniProtKB-SubCell"/>
</dbReference>
<gene>
    <name evidence="7" type="ORF">GSOID_T00031861001</name>
</gene>
<evidence type="ECO:0000256" key="2">
    <source>
        <dbReference type="ARBA" id="ARBA00018339"/>
    </source>
</evidence>
<protein>
    <recommendedName>
        <fullName evidence="2 5">Ribosome biogenesis protein NOP53</fullName>
    </recommendedName>
</protein>
<keyword evidence="3 5" id="KW-0690">Ribosome biogenesis</keyword>
<dbReference type="PANTHER" id="PTHR14211:SF7">
    <property type="entry name" value="RIBOSOME BIOGENESIS PROTEIN NOP53"/>
    <property type="match status" value="1"/>
</dbReference>
<dbReference type="GO" id="GO:0008097">
    <property type="term" value="F:5S rRNA binding"/>
    <property type="evidence" value="ECO:0007669"/>
    <property type="project" value="TreeGrafter"/>
</dbReference>
<evidence type="ECO:0000256" key="5">
    <source>
        <dbReference type="PIRNR" id="PIRNR017302"/>
    </source>
</evidence>
<dbReference type="GO" id="GO:0000027">
    <property type="term" value="P:ribosomal large subunit assembly"/>
    <property type="evidence" value="ECO:0007669"/>
    <property type="project" value="UniProtKB-UniRule"/>
</dbReference>
<sequence length="440" mass="52017">MQETQEPRSKRAKFSRKTKKGWQKIDISQEEAALEQKRFEEIHFGGDLSKTKDEELFVIDRKPVVKKKKELDRTCYHDKILANKSKVPAALPVENRPESRKSKLHRDNMLIRKSKVVEVSKADLAKNLKSEQILIKNKGLNNNYDVWTSNTLSEKQKFIPAKHAKHLRGLEGVKAPKHMKFKPKMMERVEHVTVAHAGASYNPDFDDHQELLRQEHNKEFKKIKSQDSYKAKAKPKNVATEEEMAIESMRGLGILPEEDNDDQYETEEETTESGFVKKPVRAEDRKDKKQRRKEKRVLNAQRAVRKKKQMAILLNQFYSIKKIKKELREFEKQEEEKKIYNKEKLEKRVPRIGILKADMNPDQEIKLSDELVGTLRQLVPEGNVLTDRLKSFESRTMLEPRRKQKRHKQAFKTKWQQKRTFREFDEKFENELKKEEAMES</sequence>
<dbReference type="AlphaFoldDB" id="E4YAD5"/>
<keyword evidence="4 5" id="KW-0539">Nucleus</keyword>
<name>E4YAD5_OIKDI</name>